<reference evidence="1 2" key="1">
    <citation type="submission" date="2018-02" db="EMBL/GenBank/DDBJ databases">
        <title>Draft genome sequence of Streptococcus oricebi CCUG 70868T type strain.</title>
        <authorList>
            <person name="Mendez V."/>
            <person name="Salva-Serra F."/>
            <person name="Jaen-Luchoro D."/>
            <person name="Gonzales-Siles L."/>
            <person name="Karlsson R."/>
            <person name="Engstrom-Jakobsson H."/>
            <person name="Busquets A."/>
            <person name="Gomila M."/>
            <person name="Pineiro-Iglesias B."/>
            <person name="Bennasar-Figueras A."/>
            <person name="Seeger M."/>
            <person name="Moore E."/>
        </authorList>
    </citation>
    <scope>NUCLEOTIDE SEQUENCE [LARGE SCALE GENOMIC DNA]</scope>
    <source>
        <strain evidence="1 2">CCUG 70868</strain>
    </source>
</reference>
<evidence type="ECO:0000313" key="2">
    <source>
        <dbReference type="Proteomes" id="UP001519296"/>
    </source>
</evidence>
<keyword evidence="2" id="KW-1185">Reference proteome</keyword>
<accession>A0ABS5B4M1</accession>
<dbReference type="InterPro" id="IPR021477">
    <property type="entry name" value="TVIIS_effector_SACOL2603_fam"/>
</dbReference>
<proteinExistence type="predicted"/>
<protein>
    <submittedName>
        <fullName evidence="1">Uncharacterized protein</fullName>
    </submittedName>
</protein>
<comment type="caution">
    <text evidence="1">The sequence shown here is derived from an EMBL/GenBank/DDBJ whole genome shotgun (WGS) entry which is preliminary data.</text>
</comment>
<organism evidence="1 2">
    <name type="scientific">Streptococcus oricebi</name>
    <dbReference type="NCBI Taxonomy" id="1547447"/>
    <lineage>
        <taxon>Bacteria</taxon>
        <taxon>Bacillati</taxon>
        <taxon>Bacillota</taxon>
        <taxon>Bacilli</taxon>
        <taxon>Lactobacillales</taxon>
        <taxon>Streptococcaceae</taxon>
        <taxon>Streptococcus</taxon>
    </lineage>
</organism>
<dbReference type="Proteomes" id="UP001519296">
    <property type="component" value="Unassembled WGS sequence"/>
</dbReference>
<gene>
    <name evidence="1" type="ORF">C4K46_05815</name>
</gene>
<dbReference type="RefSeq" id="WP_209627954.1">
    <property type="nucleotide sequence ID" value="NZ_PRDG01000003.1"/>
</dbReference>
<dbReference type="NCBIfam" id="TIGR04197">
    <property type="entry name" value="T7SS_SACOL2603"/>
    <property type="match status" value="1"/>
</dbReference>
<dbReference type="EMBL" id="PRDG01000003">
    <property type="protein sequence ID" value="MBP2623456.1"/>
    <property type="molecule type" value="Genomic_DNA"/>
</dbReference>
<name>A0ABS5B4M1_9STRE</name>
<evidence type="ECO:0000313" key="1">
    <source>
        <dbReference type="EMBL" id="MBP2623456.1"/>
    </source>
</evidence>
<sequence>MVQVQSNSSSAKACASSLMAAATSLISTSSIQEDSSSNYVGNDLLKELFASEETLTTNVAAQIEKFVGLVHGVHKGFDASDQWLAYQLQKNSYAALIGQSKQNSSATSKKKTGGK</sequence>